<keyword evidence="1" id="KW-0472">Membrane</keyword>
<evidence type="ECO:0000313" key="3">
    <source>
        <dbReference type="Proteomes" id="UP000663872"/>
    </source>
</evidence>
<feature type="transmembrane region" description="Helical" evidence="1">
    <location>
        <begin position="78"/>
        <end position="100"/>
    </location>
</feature>
<protein>
    <submittedName>
        <fullName evidence="2">Uncharacterized protein</fullName>
    </submittedName>
</protein>
<feature type="transmembrane region" description="Helical" evidence="1">
    <location>
        <begin position="121"/>
        <end position="139"/>
    </location>
</feature>
<dbReference type="Proteomes" id="UP000663872">
    <property type="component" value="Unassembled WGS sequence"/>
</dbReference>
<sequence length="235" mass="26870">MKVILVIELLNSLGITGTQLFWLFNTNFGNGIIWALLSIGIVICAAIVLFTVEARTKSEEHNDIELADWDTTISIETFVDIVLIMSVAIIPIGISLIPTTNKSQFFSNKQSRLTNDDKQRIAHICFFIISLLFTIGILFETGYSAWKKYDIKAAAIVAVFGLVLCGILVSLLVFQLPFLVGMYREQHQHYCIQQPIKHDKSSRYIKIEWLPKQYIRKLNMVMSRVPIKENRQFNI</sequence>
<evidence type="ECO:0000313" key="2">
    <source>
        <dbReference type="EMBL" id="CAF3485950.1"/>
    </source>
</evidence>
<comment type="caution">
    <text evidence="2">The sequence shown here is derived from an EMBL/GenBank/DDBJ whole genome shotgun (WGS) entry which is preliminary data.</text>
</comment>
<feature type="transmembrane region" description="Helical" evidence="1">
    <location>
        <begin position="151"/>
        <end position="174"/>
    </location>
</feature>
<name>A0A818G4Y8_9BILA</name>
<evidence type="ECO:0000256" key="1">
    <source>
        <dbReference type="SAM" id="Phobius"/>
    </source>
</evidence>
<dbReference type="EMBL" id="CAJNYT010002674">
    <property type="protein sequence ID" value="CAF3485950.1"/>
    <property type="molecule type" value="Genomic_DNA"/>
</dbReference>
<keyword evidence="1" id="KW-0812">Transmembrane</keyword>
<feature type="transmembrane region" description="Helical" evidence="1">
    <location>
        <begin position="6"/>
        <end position="24"/>
    </location>
</feature>
<feature type="transmembrane region" description="Helical" evidence="1">
    <location>
        <begin position="31"/>
        <end position="52"/>
    </location>
</feature>
<proteinExistence type="predicted"/>
<keyword evidence="1" id="KW-1133">Transmembrane helix</keyword>
<reference evidence="2" key="1">
    <citation type="submission" date="2021-02" db="EMBL/GenBank/DDBJ databases">
        <authorList>
            <person name="Nowell W R."/>
        </authorList>
    </citation>
    <scope>NUCLEOTIDE SEQUENCE</scope>
</reference>
<organism evidence="2 3">
    <name type="scientific">Rotaria socialis</name>
    <dbReference type="NCBI Taxonomy" id="392032"/>
    <lineage>
        <taxon>Eukaryota</taxon>
        <taxon>Metazoa</taxon>
        <taxon>Spiralia</taxon>
        <taxon>Gnathifera</taxon>
        <taxon>Rotifera</taxon>
        <taxon>Eurotatoria</taxon>
        <taxon>Bdelloidea</taxon>
        <taxon>Philodinida</taxon>
        <taxon>Philodinidae</taxon>
        <taxon>Rotaria</taxon>
    </lineage>
</organism>
<dbReference type="AlphaFoldDB" id="A0A818G4Y8"/>
<gene>
    <name evidence="2" type="ORF">GRG538_LOCUS16661</name>
</gene>
<accession>A0A818G4Y8</accession>